<organism evidence="1 2">
    <name type="scientific">Ambispora gerdemannii</name>
    <dbReference type="NCBI Taxonomy" id="144530"/>
    <lineage>
        <taxon>Eukaryota</taxon>
        <taxon>Fungi</taxon>
        <taxon>Fungi incertae sedis</taxon>
        <taxon>Mucoromycota</taxon>
        <taxon>Glomeromycotina</taxon>
        <taxon>Glomeromycetes</taxon>
        <taxon>Archaeosporales</taxon>
        <taxon>Ambisporaceae</taxon>
        <taxon>Ambispora</taxon>
    </lineage>
</organism>
<sequence length="81" mass="9499">TYSVWNPDQDANSNFTLSLHSSVRTYFIKCIITSLPVLNLFKERKPNLYPSDTCFRCSKKQETQQHIWSCSVSQPLSRHYL</sequence>
<gene>
    <name evidence="1" type="ORF">AGERDE_LOCUS13164</name>
</gene>
<comment type="caution">
    <text evidence="1">The sequence shown here is derived from an EMBL/GenBank/DDBJ whole genome shotgun (WGS) entry which is preliminary data.</text>
</comment>
<keyword evidence="2" id="KW-1185">Reference proteome</keyword>
<evidence type="ECO:0000313" key="1">
    <source>
        <dbReference type="EMBL" id="CAG8692781.1"/>
    </source>
</evidence>
<feature type="non-terminal residue" evidence="1">
    <location>
        <position position="1"/>
    </location>
</feature>
<dbReference type="Proteomes" id="UP000789831">
    <property type="component" value="Unassembled WGS sequence"/>
</dbReference>
<reference evidence="1" key="1">
    <citation type="submission" date="2021-06" db="EMBL/GenBank/DDBJ databases">
        <authorList>
            <person name="Kallberg Y."/>
            <person name="Tangrot J."/>
            <person name="Rosling A."/>
        </authorList>
    </citation>
    <scope>NUCLEOTIDE SEQUENCE</scope>
    <source>
        <strain evidence="1">MT106</strain>
    </source>
</reference>
<accession>A0A9N9HJ24</accession>
<dbReference type="AlphaFoldDB" id="A0A9N9HJ24"/>
<proteinExistence type="predicted"/>
<protein>
    <submittedName>
        <fullName evidence="1">3847_t:CDS:1</fullName>
    </submittedName>
</protein>
<dbReference type="EMBL" id="CAJVPL010015197">
    <property type="protein sequence ID" value="CAG8692781.1"/>
    <property type="molecule type" value="Genomic_DNA"/>
</dbReference>
<name>A0A9N9HJ24_9GLOM</name>
<evidence type="ECO:0000313" key="2">
    <source>
        <dbReference type="Proteomes" id="UP000789831"/>
    </source>
</evidence>